<dbReference type="AlphaFoldDB" id="H5TAZ1"/>
<dbReference type="InterPro" id="IPR029058">
    <property type="entry name" value="AB_hydrolase_fold"/>
</dbReference>
<dbReference type="Pfam" id="PF02897">
    <property type="entry name" value="Peptidase_S9_N"/>
    <property type="match status" value="1"/>
</dbReference>
<dbReference type="GO" id="GO:0004252">
    <property type="term" value="F:serine-type endopeptidase activity"/>
    <property type="evidence" value="ECO:0007669"/>
    <property type="project" value="UniProtKB-EC"/>
</dbReference>
<reference evidence="8 9" key="1">
    <citation type="journal article" date="2012" name="J. Bacteriol.">
        <title>Genome sequence of proteorhodopsin-containing sea ice bacterium Glaciecola punicea ACAM 611T.</title>
        <authorList>
            <person name="Qin Q.-L."/>
            <person name="Xie B.-B."/>
            <person name="Shu Y.-L."/>
            <person name="Rong J.-C."/>
            <person name="Zhao D.-L."/>
            <person name="Zhang X.-Y."/>
            <person name="Chen X.-L."/>
            <person name="Zhou B.-C."/>
            <person name="Zhanga Y.-Z."/>
        </authorList>
    </citation>
    <scope>NUCLEOTIDE SEQUENCE [LARGE SCALE GENOMIC DNA]</scope>
    <source>
        <strain evidence="8 9">ACAM 611</strain>
    </source>
</reference>
<dbReference type="GO" id="GO:0006508">
    <property type="term" value="P:proteolysis"/>
    <property type="evidence" value="ECO:0007669"/>
    <property type="project" value="UniProtKB-KW"/>
</dbReference>
<proteinExistence type="inferred from homology"/>
<keyword evidence="9" id="KW-1185">Reference proteome</keyword>
<keyword evidence="4" id="KW-0720">Serine protease</keyword>
<gene>
    <name evidence="8" type="primary">ptrB</name>
    <name evidence="8" type="ORF">GPUN_1344</name>
</gene>
<dbReference type="MEROPS" id="S09.010"/>
<evidence type="ECO:0000256" key="1">
    <source>
        <dbReference type="ARBA" id="ARBA00005228"/>
    </source>
</evidence>
<dbReference type="RefSeq" id="WP_006004584.1">
    <property type="nucleotide sequence ID" value="NZ_BAET01000013.1"/>
</dbReference>
<dbReference type="InterPro" id="IPR023302">
    <property type="entry name" value="Pept_S9A_N"/>
</dbReference>
<sequence length="745" mass="83915">MLHRLMLPIMSVLSISILTACSPSQESTMPEKTIQEPTLKTLSIVAPVANKIPFTATHHGKTISDHYNWLKDADYPEVNDSAIIDYLNEENAYFNAFIAPKTPLVDTLFEEFKGRTNDQESSLPWIENGYEYTSFFNEGGEYRTYTRRKLDTASNDTTLNSDNNSNSDANSGDKIFLNVTELAKPYDYFSMGDWEISPNNQYLAYSYNTNGDERYTIVIKDLNTGKLLADQLSDTSGEISFSADSQSLVYGQLDKDRWFTTSINLHTLGTSQQDDIALLSEKDDSYFMNFNMTSSNEFLLLGSGQSEISEVYVLPANNLSAKPVLLVSREQAFIASIDHANGYFYIVANDTHVNSRLAKVADNNPAYANWETLIAGSDERYFIGMQLFKNFMSIVSRENGIERFTISDYADNSHDIVFPESVFAVSNGMNPEFNQDFIRINYDSMITPSTVFDYYLADKKLVIKKVQEIPSGYDKSQYVTERLMAPARDGVLVPVTIVYHKDFKKDGYQPMHLYGYGAYGMTIRPSFSSTRLSLLDRGFSYAIAHVRGSDMLGHQWYLDGKLTQRNNTFNDFVDVANYLVSQNYVQAGNISISGRSAGGKLMGAVTIQAPTLWRSVTLGVPFVDVLNTMLDANLPLTPPEWSEWGNPIEDTAAFDLIQAYSPYDNIARVDYPPMLVTGGLNDPRVTYWEPAKWTARMRELKTDDNLLIMRINMGAGHFANSGRYGRLRDNAEEFAFMLASHGITQ</sequence>
<dbReference type="PANTHER" id="PTHR11757">
    <property type="entry name" value="PROTEASE FAMILY S9A OLIGOPEPTIDASE"/>
    <property type="match status" value="1"/>
</dbReference>
<evidence type="ECO:0000256" key="3">
    <source>
        <dbReference type="ARBA" id="ARBA00022801"/>
    </source>
</evidence>
<dbReference type="PANTHER" id="PTHR11757:SF19">
    <property type="entry name" value="PROLYL ENDOPEPTIDASE-LIKE"/>
    <property type="match status" value="1"/>
</dbReference>
<keyword evidence="2" id="KW-0645">Protease</keyword>
<protein>
    <submittedName>
        <fullName evidence="8">Oligopeptidase B</fullName>
        <ecNumber evidence="8">3.4.21.83</ecNumber>
    </submittedName>
</protein>
<organism evidence="8 9">
    <name type="scientific">Glaciecola punicea ACAM 611</name>
    <dbReference type="NCBI Taxonomy" id="1121923"/>
    <lineage>
        <taxon>Bacteria</taxon>
        <taxon>Pseudomonadati</taxon>
        <taxon>Pseudomonadota</taxon>
        <taxon>Gammaproteobacteria</taxon>
        <taxon>Alteromonadales</taxon>
        <taxon>Alteromonadaceae</taxon>
        <taxon>Glaciecola</taxon>
    </lineage>
</organism>
<comment type="caution">
    <text evidence="8">The sequence shown here is derived from an EMBL/GenBank/DDBJ whole genome shotgun (WGS) entry which is preliminary data.</text>
</comment>
<dbReference type="OrthoDB" id="9801421at2"/>
<evidence type="ECO:0000313" key="9">
    <source>
        <dbReference type="Proteomes" id="UP000053586"/>
    </source>
</evidence>
<dbReference type="Proteomes" id="UP000053586">
    <property type="component" value="Unassembled WGS sequence"/>
</dbReference>
<evidence type="ECO:0000313" key="8">
    <source>
        <dbReference type="EMBL" id="GAB55468.1"/>
    </source>
</evidence>
<dbReference type="Gene3D" id="2.130.10.120">
    <property type="entry name" value="Prolyl oligopeptidase, N-terminal domain"/>
    <property type="match status" value="1"/>
</dbReference>
<dbReference type="PRINTS" id="PR00862">
    <property type="entry name" value="PROLIGOPTASE"/>
</dbReference>
<name>H5TAZ1_9ALTE</name>
<dbReference type="Gene3D" id="3.40.50.1820">
    <property type="entry name" value="alpha/beta hydrolase"/>
    <property type="match status" value="1"/>
</dbReference>
<comment type="similarity">
    <text evidence="1">Belongs to the peptidase S9A family.</text>
</comment>
<dbReference type="SUPFAM" id="SSF53474">
    <property type="entry name" value="alpha/beta-Hydrolases"/>
    <property type="match status" value="1"/>
</dbReference>
<feature type="domain" description="Peptidase S9A N-terminal" evidence="7">
    <location>
        <begin position="54"/>
        <end position="465"/>
    </location>
</feature>
<evidence type="ECO:0000259" key="7">
    <source>
        <dbReference type="Pfam" id="PF02897"/>
    </source>
</evidence>
<dbReference type="EMBL" id="BAET01000013">
    <property type="protein sequence ID" value="GAB55468.1"/>
    <property type="molecule type" value="Genomic_DNA"/>
</dbReference>
<evidence type="ECO:0000259" key="6">
    <source>
        <dbReference type="Pfam" id="PF00326"/>
    </source>
</evidence>
<keyword evidence="3 8" id="KW-0378">Hydrolase</keyword>
<accession>H5TAZ1</accession>
<dbReference type="InterPro" id="IPR051543">
    <property type="entry name" value="Serine_Peptidase_S9A"/>
</dbReference>
<keyword evidence="5" id="KW-0732">Signal</keyword>
<dbReference type="InterPro" id="IPR001375">
    <property type="entry name" value="Peptidase_S9_cat"/>
</dbReference>
<dbReference type="InterPro" id="IPR002470">
    <property type="entry name" value="Peptidase_S9A"/>
</dbReference>
<feature type="chain" id="PRO_5003598152" evidence="5">
    <location>
        <begin position="21"/>
        <end position="745"/>
    </location>
</feature>
<evidence type="ECO:0000256" key="4">
    <source>
        <dbReference type="ARBA" id="ARBA00022825"/>
    </source>
</evidence>
<dbReference type="eggNOG" id="COG1770">
    <property type="taxonomic scope" value="Bacteria"/>
</dbReference>
<feature type="signal peptide" evidence="5">
    <location>
        <begin position="1"/>
        <end position="20"/>
    </location>
</feature>
<dbReference type="SUPFAM" id="SSF50993">
    <property type="entry name" value="Peptidase/esterase 'gauge' domain"/>
    <property type="match status" value="1"/>
</dbReference>
<feature type="domain" description="Peptidase S9 prolyl oligopeptidase catalytic" evidence="6">
    <location>
        <begin position="525"/>
        <end position="739"/>
    </location>
</feature>
<dbReference type="EC" id="3.4.21.83" evidence="8"/>
<dbReference type="Pfam" id="PF00326">
    <property type="entry name" value="Peptidase_S9"/>
    <property type="match status" value="1"/>
</dbReference>
<evidence type="ECO:0000256" key="5">
    <source>
        <dbReference type="SAM" id="SignalP"/>
    </source>
</evidence>
<dbReference type="STRING" id="56804.BAE46_05600"/>
<evidence type="ECO:0000256" key="2">
    <source>
        <dbReference type="ARBA" id="ARBA00022670"/>
    </source>
</evidence>
<dbReference type="PROSITE" id="PS51257">
    <property type="entry name" value="PROKAR_LIPOPROTEIN"/>
    <property type="match status" value="1"/>
</dbReference>
<reference evidence="8 9" key="2">
    <citation type="journal article" date="2017" name="Antonie Van Leeuwenhoek">
        <title>Rhizobium rhizosphaerae sp. nov., a novel species isolated from rice rhizosphere.</title>
        <authorList>
            <person name="Zhao J.J."/>
            <person name="Zhang J."/>
            <person name="Zhang R.J."/>
            <person name="Zhang C.W."/>
            <person name="Yin H.Q."/>
            <person name="Zhang X.X."/>
        </authorList>
    </citation>
    <scope>NUCLEOTIDE SEQUENCE [LARGE SCALE GENOMIC DNA]</scope>
    <source>
        <strain evidence="8 9">ACAM 611</strain>
    </source>
</reference>